<dbReference type="RefSeq" id="WP_013337473.1">
    <property type="nucleotide sequence ID" value="NC_014537.1"/>
</dbReference>
<gene>
    <name evidence="1" type="ordered locus">Vdis_2381</name>
</gene>
<reference evidence="2" key="2">
    <citation type="journal article" date="2010" name="Stand. Genomic Sci.">
        <title>Complete genome sequence of Vulcanisaeta distributa type strain (IC-017T).</title>
        <authorList>
            <person name="Mavromatis K."/>
            <person name="Sikorski J."/>
            <person name="Pabst E."/>
            <person name="Teshima H."/>
            <person name="Lapidus A."/>
            <person name="Lucas S."/>
            <person name="Nolan M."/>
            <person name="Glavina Del Rio T."/>
            <person name="Cheng J."/>
            <person name="Bruce D."/>
            <person name="Goodwin L."/>
            <person name="Pitluck S."/>
            <person name="Liolios K."/>
            <person name="Ivanova N."/>
            <person name="Mikhailova N."/>
            <person name="Pati A."/>
            <person name="Chen A."/>
            <person name="Palaniappan K."/>
            <person name="Land M."/>
            <person name="Hauser L."/>
            <person name="Chang Y."/>
            <person name="Jeffries C."/>
            <person name="Rohde M."/>
            <person name="Spring S."/>
            <person name="Goker M."/>
            <person name="Wirth R."/>
            <person name="Woyke T."/>
            <person name="Bristow J."/>
            <person name="Eisen J."/>
            <person name="Markowitz V."/>
            <person name="Hugenholtz P."/>
            <person name="Klenk H."/>
            <person name="Kyrpides N."/>
        </authorList>
    </citation>
    <scope>NUCLEOTIDE SEQUENCE [LARGE SCALE GENOMIC DNA]</scope>
    <source>
        <strain evidence="2">DSM 14429 / JCM 11212 / NBRC 100878 / IC-017</strain>
    </source>
</reference>
<reference evidence="1 2" key="1">
    <citation type="journal article" date="2010" name="Stand. Genomic Sci.">
        <title>Complete genome sequence of Vulcanisaeta distributa type strain (IC-017).</title>
        <authorList>
            <person name="Mavromatis K."/>
            <person name="Sikorski J."/>
            <person name="Pabst E."/>
            <person name="Teshima H."/>
            <person name="Lapidus A."/>
            <person name="Lucas S."/>
            <person name="Nolan M."/>
            <person name="Glavina Del Rio T."/>
            <person name="Cheng J.F."/>
            <person name="Bruce D."/>
            <person name="Goodwin L."/>
            <person name="Pitluck S."/>
            <person name="Liolios K."/>
            <person name="Ivanova N."/>
            <person name="Mikhailova N."/>
            <person name="Pati A."/>
            <person name="Chen A."/>
            <person name="Palaniappan K."/>
            <person name="Land M."/>
            <person name="Hauser L."/>
            <person name="Chang Y.J."/>
            <person name="Jeffries C.D."/>
            <person name="Rohde M."/>
            <person name="Spring S."/>
            <person name="Goker M."/>
            <person name="Wirth R."/>
            <person name="Woyke T."/>
            <person name="Bristow J."/>
            <person name="Eisen J.A."/>
            <person name="Markowitz V."/>
            <person name="Hugenholtz P."/>
            <person name="Klenk H.P."/>
            <person name="Kyrpides N.C."/>
        </authorList>
    </citation>
    <scope>NUCLEOTIDE SEQUENCE [LARGE SCALE GENOMIC DNA]</scope>
    <source>
        <strain evidence="2">DSM 14429 / JCM 11212 / NBRC 100878 / IC-017</strain>
    </source>
</reference>
<dbReference type="OrthoDB" id="26650at2157"/>
<name>E1QR58_VULDI</name>
<sequence>MSGLDKRVYELHSRVMSEFMGGRCYDVDETLVIDCIRDALTDIGLSVNDVVLFDIDGNVTNEISNAKYVRVTTTSNYVNGEQIFTFALIKLRNKYRVLYLQSAVKEG</sequence>
<keyword evidence="2" id="KW-1185">Reference proteome</keyword>
<accession>E1QR58</accession>
<dbReference type="Proteomes" id="UP000006681">
    <property type="component" value="Chromosome"/>
</dbReference>
<protein>
    <submittedName>
        <fullName evidence="1">Uncharacterized protein</fullName>
    </submittedName>
</protein>
<proteinExistence type="predicted"/>
<evidence type="ECO:0000313" key="2">
    <source>
        <dbReference type="Proteomes" id="UP000006681"/>
    </source>
</evidence>
<dbReference type="KEGG" id="vdi:Vdis_2381"/>
<dbReference type="GeneID" id="9753337"/>
<evidence type="ECO:0000313" key="1">
    <source>
        <dbReference type="EMBL" id="ADN51748.1"/>
    </source>
</evidence>
<dbReference type="EMBL" id="CP002100">
    <property type="protein sequence ID" value="ADN51748.1"/>
    <property type="molecule type" value="Genomic_DNA"/>
</dbReference>
<dbReference type="eggNOG" id="arCOG05663">
    <property type="taxonomic scope" value="Archaea"/>
</dbReference>
<dbReference type="AlphaFoldDB" id="E1QR58"/>
<dbReference type="HOGENOM" id="CLU_2204263_0_0_2"/>
<organism evidence="1 2">
    <name type="scientific">Vulcanisaeta distributa (strain DSM 14429 / JCM 11212 / NBRC 100878 / IC-017)</name>
    <dbReference type="NCBI Taxonomy" id="572478"/>
    <lineage>
        <taxon>Archaea</taxon>
        <taxon>Thermoproteota</taxon>
        <taxon>Thermoprotei</taxon>
        <taxon>Thermoproteales</taxon>
        <taxon>Thermoproteaceae</taxon>
        <taxon>Vulcanisaeta</taxon>
    </lineage>
</organism>